<sequence length="239" mass="26807">NDLLSHRRRTSRCVSCGVWHTDNDNGLYGSFEFVAAAGESLTLRCTFKPRNSFPKYMLKEYVKLPDNAPEFSKDRFDAKVNNSAFDLKIHNLHPSDSAVYYCALQPTVTGNTRTLYKNLQFSTTATRGPHKPGSSVALQTNRTINFISSWSEQTAGGASWRFMAVDEFLSVTNEGGVKIPYCCPSSYVRSLVYFLPSYVRLPVPQTPGDISHFLKPKACEVMGQSESSSIKLTEDEYRN</sequence>
<dbReference type="InterPro" id="IPR003599">
    <property type="entry name" value="Ig_sub"/>
</dbReference>
<evidence type="ECO:0000256" key="2">
    <source>
        <dbReference type="ARBA" id="ARBA00023130"/>
    </source>
</evidence>
<dbReference type="SUPFAM" id="SSF48726">
    <property type="entry name" value="Immunoglobulin"/>
    <property type="match status" value="1"/>
</dbReference>
<dbReference type="Proteomes" id="UP000261380">
    <property type="component" value="Unplaced"/>
</dbReference>
<accession>A0A3B5M7V7</accession>
<evidence type="ECO:0000259" key="5">
    <source>
        <dbReference type="SMART" id="SM00406"/>
    </source>
</evidence>
<evidence type="ECO:0000259" key="6">
    <source>
        <dbReference type="SMART" id="SM00409"/>
    </source>
</evidence>
<dbReference type="PANTHER" id="PTHR19367">
    <property type="entry name" value="T-CELL RECEPTOR ALPHA CHAIN V REGION"/>
    <property type="match status" value="1"/>
</dbReference>
<dbReference type="AlphaFoldDB" id="A0A3B5M7V7"/>
<dbReference type="CDD" id="cd00099">
    <property type="entry name" value="IgV"/>
    <property type="match status" value="1"/>
</dbReference>
<keyword evidence="1" id="KW-0732">Signal</keyword>
<dbReference type="InterPro" id="IPR051287">
    <property type="entry name" value="TCR_variable_region"/>
</dbReference>
<organism evidence="7 8">
    <name type="scientific">Xiphophorus couchianus</name>
    <name type="common">Monterrey platyfish</name>
    <dbReference type="NCBI Taxonomy" id="32473"/>
    <lineage>
        <taxon>Eukaryota</taxon>
        <taxon>Metazoa</taxon>
        <taxon>Chordata</taxon>
        <taxon>Craniata</taxon>
        <taxon>Vertebrata</taxon>
        <taxon>Euteleostomi</taxon>
        <taxon>Actinopterygii</taxon>
        <taxon>Neopterygii</taxon>
        <taxon>Teleostei</taxon>
        <taxon>Neoteleostei</taxon>
        <taxon>Acanthomorphata</taxon>
        <taxon>Ovalentaria</taxon>
        <taxon>Atherinomorphae</taxon>
        <taxon>Cyprinodontiformes</taxon>
        <taxon>Poeciliidae</taxon>
        <taxon>Poeciliinae</taxon>
        <taxon>Xiphophorus</taxon>
    </lineage>
</organism>
<evidence type="ECO:0008006" key="9">
    <source>
        <dbReference type="Google" id="ProtNLM"/>
    </source>
</evidence>
<evidence type="ECO:0000256" key="1">
    <source>
        <dbReference type="ARBA" id="ARBA00022729"/>
    </source>
</evidence>
<dbReference type="Ensembl" id="ENSXCOT00000016066.1">
    <property type="protein sequence ID" value="ENSXCOP00000015869.1"/>
    <property type="gene ID" value="ENSXCOG00000011987.1"/>
</dbReference>
<evidence type="ECO:0000313" key="8">
    <source>
        <dbReference type="Proteomes" id="UP000261380"/>
    </source>
</evidence>
<dbReference type="Gene3D" id="2.60.40.10">
    <property type="entry name" value="Immunoglobulins"/>
    <property type="match status" value="1"/>
</dbReference>
<feature type="domain" description="Immunoglobulin V-set" evidence="5">
    <location>
        <begin position="40"/>
        <end position="104"/>
    </location>
</feature>
<keyword evidence="4" id="KW-0393">Immunoglobulin domain</keyword>
<proteinExistence type="predicted"/>
<evidence type="ECO:0000256" key="4">
    <source>
        <dbReference type="ARBA" id="ARBA00023319"/>
    </source>
</evidence>
<keyword evidence="8" id="KW-1185">Reference proteome</keyword>
<keyword evidence="2" id="KW-0391">Immunity</keyword>
<dbReference type="InterPro" id="IPR036179">
    <property type="entry name" value="Ig-like_dom_sf"/>
</dbReference>
<evidence type="ECO:0000256" key="3">
    <source>
        <dbReference type="ARBA" id="ARBA00023170"/>
    </source>
</evidence>
<evidence type="ECO:0000313" key="7">
    <source>
        <dbReference type="Ensembl" id="ENSXCOP00000015869.1"/>
    </source>
</evidence>
<dbReference type="SMART" id="SM00409">
    <property type="entry name" value="IG"/>
    <property type="match status" value="1"/>
</dbReference>
<protein>
    <recommendedName>
        <fullName evidence="9">Ig-like domain-containing protein</fullName>
    </recommendedName>
</protein>
<dbReference type="SMART" id="SM00406">
    <property type="entry name" value="IGv"/>
    <property type="match status" value="1"/>
</dbReference>
<feature type="domain" description="Immunoglobulin" evidence="6">
    <location>
        <begin position="30"/>
        <end position="117"/>
    </location>
</feature>
<dbReference type="Pfam" id="PF07686">
    <property type="entry name" value="V-set"/>
    <property type="match status" value="1"/>
</dbReference>
<name>A0A3B5M7V7_9TELE</name>
<dbReference type="InterPro" id="IPR013783">
    <property type="entry name" value="Ig-like_fold"/>
</dbReference>
<dbReference type="InterPro" id="IPR013106">
    <property type="entry name" value="Ig_V-set"/>
</dbReference>
<reference evidence="7" key="2">
    <citation type="submission" date="2025-09" db="UniProtKB">
        <authorList>
            <consortium name="Ensembl"/>
        </authorList>
    </citation>
    <scope>IDENTIFICATION</scope>
</reference>
<dbReference type="GO" id="GO:0002250">
    <property type="term" value="P:adaptive immune response"/>
    <property type="evidence" value="ECO:0007669"/>
    <property type="project" value="UniProtKB-KW"/>
</dbReference>
<dbReference type="PANTHER" id="PTHR19367:SF18">
    <property type="entry name" value="T CELL RECEPTOR ALPHA VARIABLE 16"/>
    <property type="match status" value="1"/>
</dbReference>
<keyword evidence="2" id="KW-1064">Adaptive immunity</keyword>
<keyword evidence="3" id="KW-0675">Receptor</keyword>
<reference evidence="7" key="1">
    <citation type="submission" date="2025-08" db="UniProtKB">
        <authorList>
            <consortium name="Ensembl"/>
        </authorList>
    </citation>
    <scope>IDENTIFICATION</scope>
</reference>
<dbReference type="GeneTree" id="ENSGT01110000267447"/>